<organism evidence="4 5">
    <name type="scientific">Robinsoniella peoriensis</name>
    <dbReference type="NCBI Taxonomy" id="180332"/>
    <lineage>
        <taxon>Bacteria</taxon>
        <taxon>Bacillati</taxon>
        <taxon>Bacillota</taxon>
        <taxon>Clostridia</taxon>
        <taxon>Lachnospirales</taxon>
        <taxon>Lachnospiraceae</taxon>
        <taxon>Robinsoniella</taxon>
    </lineage>
</organism>
<name>A0A4U8Q6S0_9FIRM</name>
<accession>A0A4U8Q6S0</accession>
<protein>
    <submittedName>
        <fullName evidence="4">Nicotinamidase/pyrazinamidase</fullName>
    </submittedName>
</protein>
<gene>
    <name evidence="4" type="ORF">DSM106044_02620</name>
</gene>
<comment type="caution">
    <text evidence="4">The sequence shown here is derived from an EMBL/GenBank/DDBJ whole genome shotgun (WGS) entry which is preliminary data.</text>
</comment>
<dbReference type="InterPro" id="IPR050272">
    <property type="entry name" value="Isochorismatase-like_hydrls"/>
</dbReference>
<sequence>MSRMLVVVDMQNDFIDGALGTKEAQDIVAKVVDKMKSYEAAGREMVFTMDTHDDNYADTQEGRKLPVAHCIKGTKGWDICDEVKSAVDFTQYKKYEKSSFGSDRFAMDLAHGAYKDVTEMEFVGLCTDICVISNAMLAKTFLPEANIIVDAGCCAGVTPKSHEQALGAMKMCHVDII</sequence>
<dbReference type="InterPro" id="IPR000868">
    <property type="entry name" value="Isochorismatase-like_dom"/>
</dbReference>
<evidence type="ECO:0000259" key="3">
    <source>
        <dbReference type="Pfam" id="PF00857"/>
    </source>
</evidence>
<dbReference type="GO" id="GO:0016787">
    <property type="term" value="F:hydrolase activity"/>
    <property type="evidence" value="ECO:0007669"/>
    <property type="project" value="UniProtKB-KW"/>
</dbReference>
<dbReference type="Proteomes" id="UP000306509">
    <property type="component" value="Unassembled WGS sequence"/>
</dbReference>
<dbReference type="CDD" id="cd00431">
    <property type="entry name" value="cysteine_hydrolases"/>
    <property type="match status" value="1"/>
</dbReference>
<comment type="similarity">
    <text evidence="1">Belongs to the isochorismatase family.</text>
</comment>
<dbReference type="Gene3D" id="3.40.50.850">
    <property type="entry name" value="Isochorismatase-like"/>
    <property type="match status" value="1"/>
</dbReference>
<dbReference type="AlphaFoldDB" id="A0A4U8Q6S0"/>
<feature type="domain" description="Isochorismatase-like" evidence="3">
    <location>
        <begin position="4"/>
        <end position="172"/>
    </location>
</feature>
<evidence type="ECO:0000313" key="4">
    <source>
        <dbReference type="EMBL" id="TLD00487.1"/>
    </source>
</evidence>
<dbReference type="SUPFAM" id="SSF52499">
    <property type="entry name" value="Isochorismatase-like hydrolases"/>
    <property type="match status" value="1"/>
</dbReference>
<reference evidence="4 5" key="1">
    <citation type="journal article" date="2019" name="Anaerobe">
        <title>Detection of Robinsoniella peoriensis in multiple bone samples of a trauma patient.</title>
        <authorList>
            <person name="Schrottner P."/>
            <person name="Hartwich K."/>
            <person name="Bunk B."/>
            <person name="Schober I."/>
            <person name="Helbig S."/>
            <person name="Rudolph W.W."/>
            <person name="Gunzer F."/>
        </authorList>
    </citation>
    <scope>NUCLEOTIDE SEQUENCE [LARGE SCALE GENOMIC DNA]</scope>
    <source>
        <strain evidence="4 5">DSM 106044</strain>
    </source>
</reference>
<evidence type="ECO:0000256" key="1">
    <source>
        <dbReference type="ARBA" id="ARBA00006336"/>
    </source>
</evidence>
<dbReference type="STRING" id="180332.GCA_000797495_01341"/>
<dbReference type="PANTHER" id="PTHR43540">
    <property type="entry name" value="PEROXYUREIDOACRYLATE/UREIDOACRYLATE AMIDOHYDROLASE-RELATED"/>
    <property type="match status" value="1"/>
</dbReference>
<dbReference type="RefSeq" id="WP_138002584.1">
    <property type="nucleotide sequence ID" value="NZ_QGQD01000054.1"/>
</dbReference>
<dbReference type="PANTHER" id="PTHR43540:SF10">
    <property type="entry name" value="ISOCHORISMATASE"/>
    <property type="match status" value="1"/>
</dbReference>
<keyword evidence="5" id="KW-1185">Reference proteome</keyword>
<evidence type="ECO:0000313" key="5">
    <source>
        <dbReference type="Proteomes" id="UP000306509"/>
    </source>
</evidence>
<dbReference type="EMBL" id="QGQD01000054">
    <property type="protein sequence ID" value="TLD00487.1"/>
    <property type="molecule type" value="Genomic_DNA"/>
</dbReference>
<dbReference type="InterPro" id="IPR036380">
    <property type="entry name" value="Isochorismatase-like_sf"/>
</dbReference>
<keyword evidence="2" id="KW-0378">Hydrolase</keyword>
<proteinExistence type="inferred from homology"/>
<dbReference type="Pfam" id="PF00857">
    <property type="entry name" value="Isochorismatase"/>
    <property type="match status" value="1"/>
</dbReference>
<evidence type="ECO:0000256" key="2">
    <source>
        <dbReference type="ARBA" id="ARBA00022801"/>
    </source>
</evidence>